<dbReference type="EMBL" id="JACIBY010000011">
    <property type="protein sequence ID" value="MBB3840629.1"/>
    <property type="molecule type" value="Genomic_DNA"/>
</dbReference>
<dbReference type="Pfam" id="PF13618">
    <property type="entry name" value="Gluconate_2-dh3"/>
    <property type="match status" value="1"/>
</dbReference>
<proteinExistence type="predicted"/>
<evidence type="ECO:0000313" key="2">
    <source>
        <dbReference type="Proteomes" id="UP000541352"/>
    </source>
</evidence>
<dbReference type="Proteomes" id="UP000541352">
    <property type="component" value="Unassembled WGS sequence"/>
</dbReference>
<keyword evidence="2" id="KW-1185">Reference proteome</keyword>
<organism evidence="1 2">
    <name type="scientific">Runella defluvii</name>
    <dbReference type="NCBI Taxonomy" id="370973"/>
    <lineage>
        <taxon>Bacteria</taxon>
        <taxon>Pseudomonadati</taxon>
        <taxon>Bacteroidota</taxon>
        <taxon>Cytophagia</taxon>
        <taxon>Cytophagales</taxon>
        <taxon>Spirosomataceae</taxon>
        <taxon>Runella</taxon>
    </lineage>
</organism>
<protein>
    <recommendedName>
        <fullName evidence="3">Gluconate 2-dehydrogenase subunit 3 family protein</fullName>
    </recommendedName>
</protein>
<accession>A0A7W6ESE3</accession>
<evidence type="ECO:0008006" key="3">
    <source>
        <dbReference type="Google" id="ProtNLM"/>
    </source>
</evidence>
<evidence type="ECO:0000313" key="1">
    <source>
        <dbReference type="EMBL" id="MBB3840629.1"/>
    </source>
</evidence>
<sequence length="197" mass="21999">MNRRDIIKSSALFLGYAVSTATLSEAFMACSQEAKLDWKPTFLTNNQAASIAEIAETILPKTKTPGAKELGVPQFIDKMLKDLLSEEEQKDFVGGLEKLEEDCEKAYGKSFVECTPEQRKEFLTKLDVEAEKLPPSVWGIRLAPPSPTPFFRRVKELTLLGYFTSQKIGKEVLGYDPIPGKYIACMPLTPGMNAWNE</sequence>
<dbReference type="RefSeq" id="WP_183977720.1">
    <property type="nucleotide sequence ID" value="NZ_JACIBY010000011.1"/>
</dbReference>
<name>A0A7W6ESE3_9BACT</name>
<dbReference type="InterPro" id="IPR027056">
    <property type="entry name" value="Gluconate_2DH_su3"/>
</dbReference>
<comment type="caution">
    <text evidence="1">The sequence shown here is derived from an EMBL/GenBank/DDBJ whole genome shotgun (WGS) entry which is preliminary data.</text>
</comment>
<reference evidence="1 2" key="1">
    <citation type="submission" date="2020-08" db="EMBL/GenBank/DDBJ databases">
        <title>Genomic Encyclopedia of Type Strains, Phase IV (KMG-IV): sequencing the most valuable type-strain genomes for metagenomic binning, comparative biology and taxonomic classification.</title>
        <authorList>
            <person name="Goeker M."/>
        </authorList>
    </citation>
    <scope>NUCLEOTIDE SEQUENCE [LARGE SCALE GENOMIC DNA]</scope>
    <source>
        <strain evidence="1 2">DSM 17976</strain>
    </source>
</reference>
<gene>
    <name evidence="1" type="ORF">FHS57_004649</name>
</gene>
<dbReference type="AlphaFoldDB" id="A0A7W6ESE3"/>